<dbReference type="EMBL" id="BNJJ01000024">
    <property type="protein sequence ID" value="GHO88474.1"/>
    <property type="molecule type" value="Genomic_DNA"/>
</dbReference>
<dbReference type="InterPro" id="IPR029058">
    <property type="entry name" value="AB_hydrolase_fold"/>
</dbReference>
<dbReference type="PROSITE" id="PS01173">
    <property type="entry name" value="LIPASE_GDXG_HIS"/>
    <property type="match status" value="1"/>
</dbReference>
<evidence type="ECO:0000313" key="4">
    <source>
        <dbReference type="EMBL" id="GHO88474.1"/>
    </source>
</evidence>
<organism evidence="4 5">
    <name type="scientific">Dictyobacter formicarum</name>
    <dbReference type="NCBI Taxonomy" id="2778368"/>
    <lineage>
        <taxon>Bacteria</taxon>
        <taxon>Bacillati</taxon>
        <taxon>Chloroflexota</taxon>
        <taxon>Ktedonobacteria</taxon>
        <taxon>Ktedonobacterales</taxon>
        <taxon>Dictyobacteraceae</taxon>
        <taxon>Dictyobacter</taxon>
    </lineage>
</organism>
<dbReference type="Pfam" id="PF20434">
    <property type="entry name" value="BD-FAE"/>
    <property type="match status" value="1"/>
</dbReference>
<dbReference type="InterPro" id="IPR049492">
    <property type="entry name" value="BD-FAE-like_dom"/>
</dbReference>
<sequence>MQLALPGCPYSCTLLPALQYGEVPDVPPWEAPLYLDLLVPSPVPDSPVPAIIYIHGGGWAEGDRSSGFYPWVNPLLAAHGFITVSISYRLSRFAPFPAQIHDAKAAVRWLRAHAQEYHIDPDRIGVWGDSAGGHLAALLGVTGDLPDLEGKCGSPAYSSRVQAVIARCAPYDFLSAGGELINDAPSPVTQLFGGMISEREDLMRLASPFYHVGSGVPPFQIVHGILDETVPFEQAERFTRALKDAGNEVEFTPIESAYHNLRQQQLLPWSDTPWEKLGMHALAFFQQHLGQ</sequence>
<comment type="similarity">
    <text evidence="1">Belongs to the 'GDXG' lipolytic enzyme family.</text>
</comment>
<feature type="domain" description="BD-FAE-like" evidence="3">
    <location>
        <begin position="35"/>
        <end position="242"/>
    </location>
</feature>
<keyword evidence="2" id="KW-0378">Hydrolase</keyword>
<dbReference type="RefSeq" id="WP_201366059.1">
    <property type="nucleotide sequence ID" value="NZ_BNJJ01000024.1"/>
</dbReference>
<dbReference type="InterPro" id="IPR002168">
    <property type="entry name" value="Lipase_GDXG_HIS_AS"/>
</dbReference>
<reference evidence="4 5" key="1">
    <citation type="journal article" date="2021" name="Int. J. Syst. Evol. Microbiol.">
        <title>Reticulibacter mediterranei gen. nov., sp. nov., within the new family Reticulibacteraceae fam. nov., and Ktedonospora formicarum gen. nov., sp. nov., Ktedonobacter robiniae sp. nov., Dictyobacter formicarum sp. nov. and Dictyobacter arantiisoli sp. nov., belonging to the class Ktedonobacteria.</title>
        <authorList>
            <person name="Yabe S."/>
            <person name="Zheng Y."/>
            <person name="Wang C.M."/>
            <person name="Sakai Y."/>
            <person name="Abe K."/>
            <person name="Yokota A."/>
            <person name="Donadio S."/>
            <person name="Cavaletti L."/>
            <person name="Monciardini P."/>
        </authorList>
    </citation>
    <scope>NUCLEOTIDE SEQUENCE [LARGE SCALE GENOMIC DNA]</scope>
    <source>
        <strain evidence="4 5">SOSP1-9</strain>
    </source>
</reference>
<dbReference type="InterPro" id="IPR050300">
    <property type="entry name" value="GDXG_lipolytic_enzyme"/>
</dbReference>
<dbReference type="Proteomes" id="UP000635565">
    <property type="component" value="Unassembled WGS sequence"/>
</dbReference>
<dbReference type="PANTHER" id="PTHR48081">
    <property type="entry name" value="AB HYDROLASE SUPERFAMILY PROTEIN C4A8.06C"/>
    <property type="match status" value="1"/>
</dbReference>
<dbReference type="SUPFAM" id="SSF53474">
    <property type="entry name" value="alpha/beta-Hydrolases"/>
    <property type="match status" value="1"/>
</dbReference>
<evidence type="ECO:0000256" key="1">
    <source>
        <dbReference type="ARBA" id="ARBA00010515"/>
    </source>
</evidence>
<dbReference type="PANTHER" id="PTHR48081:SF13">
    <property type="entry name" value="ALPHA_BETA HYDROLASE"/>
    <property type="match status" value="1"/>
</dbReference>
<comment type="caution">
    <text evidence="4">The sequence shown here is derived from an EMBL/GenBank/DDBJ whole genome shotgun (WGS) entry which is preliminary data.</text>
</comment>
<protein>
    <recommendedName>
        <fullName evidence="3">BD-FAE-like domain-containing protein</fullName>
    </recommendedName>
</protein>
<name>A0ABQ3VS02_9CHLR</name>
<dbReference type="Gene3D" id="3.40.50.1820">
    <property type="entry name" value="alpha/beta hydrolase"/>
    <property type="match status" value="1"/>
</dbReference>
<accession>A0ABQ3VS02</accession>
<evidence type="ECO:0000256" key="2">
    <source>
        <dbReference type="ARBA" id="ARBA00022801"/>
    </source>
</evidence>
<gene>
    <name evidence="4" type="ORF">KSZ_64800</name>
</gene>
<evidence type="ECO:0000313" key="5">
    <source>
        <dbReference type="Proteomes" id="UP000635565"/>
    </source>
</evidence>
<keyword evidence="5" id="KW-1185">Reference proteome</keyword>
<evidence type="ECO:0000259" key="3">
    <source>
        <dbReference type="Pfam" id="PF20434"/>
    </source>
</evidence>
<proteinExistence type="inferred from homology"/>